<dbReference type="PANTHER" id="PTHR46890">
    <property type="entry name" value="NON-LTR RETROLELEMENT REVERSE TRANSCRIPTASE-LIKE PROTEIN-RELATED"/>
    <property type="match status" value="1"/>
</dbReference>
<evidence type="ECO:0000256" key="1">
    <source>
        <dbReference type="SAM" id="MobiDB-lite"/>
    </source>
</evidence>
<dbReference type="InterPro" id="IPR052343">
    <property type="entry name" value="Retrotransposon-Effector_Assoc"/>
</dbReference>
<accession>A0AAF0UDK7</accession>
<dbReference type="EMBL" id="CP133619">
    <property type="protein sequence ID" value="WMV43888.1"/>
    <property type="molecule type" value="Genomic_DNA"/>
</dbReference>
<reference evidence="2" key="1">
    <citation type="submission" date="2023-08" db="EMBL/GenBank/DDBJ databases">
        <title>A de novo genome assembly of Solanum verrucosum Schlechtendal, a Mexican diploid species geographically isolated from the other diploid A-genome species in potato relatives.</title>
        <authorList>
            <person name="Hosaka K."/>
        </authorList>
    </citation>
    <scope>NUCLEOTIDE SEQUENCE</scope>
    <source>
        <tissue evidence="2">Young leaves</tissue>
    </source>
</reference>
<feature type="compositionally biased region" description="Pro residues" evidence="1">
    <location>
        <begin position="59"/>
        <end position="71"/>
    </location>
</feature>
<dbReference type="Proteomes" id="UP001234989">
    <property type="component" value="Chromosome 8"/>
</dbReference>
<evidence type="ECO:0000313" key="3">
    <source>
        <dbReference type="Proteomes" id="UP001234989"/>
    </source>
</evidence>
<feature type="compositionally biased region" description="Basic and acidic residues" evidence="1">
    <location>
        <begin position="1"/>
        <end position="12"/>
    </location>
</feature>
<feature type="region of interest" description="Disordered" evidence="1">
    <location>
        <begin position="1"/>
        <end position="31"/>
    </location>
</feature>
<gene>
    <name evidence="2" type="ORF">MTR67_037273</name>
</gene>
<dbReference type="AlphaFoldDB" id="A0AAF0UDK7"/>
<dbReference type="PANTHER" id="PTHR46890:SF50">
    <property type="entry name" value="RNA-DIRECTED DNA POLYMERASE, EUKARYOTA, REVERSE TRANSCRIPTASE ZINC-BINDING DOMAIN PROTEIN-RELATED"/>
    <property type="match status" value="1"/>
</dbReference>
<feature type="region of interest" description="Disordered" evidence="1">
    <location>
        <begin position="56"/>
        <end position="117"/>
    </location>
</feature>
<protein>
    <submittedName>
        <fullName evidence="2">Uncharacterized protein</fullName>
    </submittedName>
</protein>
<feature type="compositionally biased region" description="Polar residues" evidence="1">
    <location>
        <begin position="13"/>
        <end position="25"/>
    </location>
</feature>
<sequence>MSDKCCGEKSDRPNQYSPAMQSQSGLIKEVKTEIEDVAPDIIQGDTDEEVIMSVEKNDIPPPPVIPSPLAPISPTNSICDPTIMDDHQRRVGDQTSPGRRHNARKRNSPDFFVPTPFGPSLRLHGQGLRRGPGRPPKQRLDDLFTETEVWRPNWEDDNLRKLSDEDKEWLERPFTFEEVERVINSFDGDKTPGPDGFNLHFFQKCWNTVKDDVWNVVDAFQRKGTFDRSINSTFIALIPKKKGTVEIKDFRPISLLGSVYKILAKLLAERLKLVVDNLISHH</sequence>
<proteinExistence type="predicted"/>
<name>A0AAF0UDK7_SOLVR</name>
<evidence type="ECO:0000313" key="2">
    <source>
        <dbReference type="EMBL" id="WMV43888.1"/>
    </source>
</evidence>
<organism evidence="2 3">
    <name type="scientific">Solanum verrucosum</name>
    <dbReference type="NCBI Taxonomy" id="315347"/>
    <lineage>
        <taxon>Eukaryota</taxon>
        <taxon>Viridiplantae</taxon>
        <taxon>Streptophyta</taxon>
        <taxon>Embryophyta</taxon>
        <taxon>Tracheophyta</taxon>
        <taxon>Spermatophyta</taxon>
        <taxon>Magnoliopsida</taxon>
        <taxon>eudicotyledons</taxon>
        <taxon>Gunneridae</taxon>
        <taxon>Pentapetalae</taxon>
        <taxon>asterids</taxon>
        <taxon>lamiids</taxon>
        <taxon>Solanales</taxon>
        <taxon>Solanaceae</taxon>
        <taxon>Solanoideae</taxon>
        <taxon>Solaneae</taxon>
        <taxon>Solanum</taxon>
    </lineage>
</organism>
<keyword evidence="3" id="KW-1185">Reference proteome</keyword>